<dbReference type="SUPFAM" id="SSF49384">
    <property type="entry name" value="Carbohydrate-binding domain"/>
    <property type="match status" value="1"/>
</dbReference>
<dbReference type="InterPro" id="IPR044846">
    <property type="entry name" value="GH10"/>
</dbReference>
<feature type="domain" description="GH10" evidence="13">
    <location>
        <begin position="56"/>
        <end position="348"/>
    </location>
</feature>
<evidence type="ECO:0000256" key="9">
    <source>
        <dbReference type="PROSITE-ProRule" id="PRU10061"/>
    </source>
</evidence>
<dbReference type="PROSITE" id="PS00591">
    <property type="entry name" value="GH10_1"/>
    <property type="match status" value="1"/>
</dbReference>
<dbReference type="Gene3D" id="2.60.40.290">
    <property type="match status" value="1"/>
</dbReference>
<comment type="similarity">
    <text evidence="2 10">Belongs to the glycosyl hydrolase 10 (cellulase F) family.</text>
</comment>
<dbReference type="EC" id="3.2.1.8" evidence="10"/>
<evidence type="ECO:0000256" key="1">
    <source>
        <dbReference type="ARBA" id="ARBA00000681"/>
    </source>
</evidence>
<dbReference type="InterPro" id="IPR008965">
    <property type="entry name" value="CBM2/CBM3_carb-bd_dom_sf"/>
</dbReference>
<evidence type="ECO:0000256" key="10">
    <source>
        <dbReference type="RuleBase" id="RU361174"/>
    </source>
</evidence>
<dbReference type="PRINTS" id="PR00134">
    <property type="entry name" value="GLHYDRLASE10"/>
</dbReference>
<organism evidence="14 15">
    <name type="scientific">Saccharothrix yanglingensis</name>
    <dbReference type="NCBI Taxonomy" id="659496"/>
    <lineage>
        <taxon>Bacteria</taxon>
        <taxon>Bacillati</taxon>
        <taxon>Actinomycetota</taxon>
        <taxon>Actinomycetes</taxon>
        <taxon>Pseudonocardiales</taxon>
        <taxon>Pseudonocardiaceae</taxon>
        <taxon>Saccharothrix</taxon>
    </lineage>
</organism>
<evidence type="ECO:0000313" key="15">
    <source>
        <dbReference type="Proteomes" id="UP001225605"/>
    </source>
</evidence>
<keyword evidence="6 10" id="KW-0119">Carbohydrate metabolism</keyword>
<keyword evidence="5 10" id="KW-0378">Hydrolase</keyword>
<dbReference type="Pfam" id="PF00553">
    <property type="entry name" value="CBM_2"/>
    <property type="match status" value="1"/>
</dbReference>
<keyword evidence="4 11" id="KW-0732">Signal</keyword>
<comment type="caution">
    <text evidence="14">The sequence shown here is derived from an EMBL/GenBank/DDBJ whole genome shotgun (WGS) entry which is preliminary data.</text>
</comment>
<dbReference type="PANTHER" id="PTHR31490:SF88">
    <property type="entry name" value="BETA-XYLANASE"/>
    <property type="match status" value="1"/>
</dbReference>
<evidence type="ECO:0000256" key="2">
    <source>
        <dbReference type="ARBA" id="ARBA00007495"/>
    </source>
</evidence>
<evidence type="ECO:0000256" key="6">
    <source>
        <dbReference type="ARBA" id="ARBA00023277"/>
    </source>
</evidence>
<dbReference type="Pfam" id="PF00331">
    <property type="entry name" value="Glyco_hydro_10"/>
    <property type="match status" value="1"/>
</dbReference>
<proteinExistence type="inferred from homology"/>
<feature type="signal peptide" evidence="11">
    <location>
        <begin position="1"/>
        <end position="31"/>
    </location>
</feature>
<dbReference type="InterPro" id="IPR001919">
    <property type="entry name" value="CBD2"/>
</dbReference>
<dbReference type="RefSeq" id="WP_306749510.1">
    <property type="nucleotide sequence ID" value="NZ_NSDM01000014.1"/>
</dbReference>
<evidence type="ECO:0000256" key="11">
    <source>
        <dbReference type="SAM" id="SignalP"/>
    </source>
</evidence>
<dbReference type="SMART" id="SM00633">
    <property type="entry name" value="Glyco_10"/>
    <property type="match status" value="1"/>
</dbReference>
<evidence type="ECO:0000256" key="3">
    <source>
        <dbReference type="ARBA" id="ARBA00022651"/>
    </source>
</evidence>
<dbReference type="EMBL" id="NSDM01000014">
    <property type="protein sequence ID" value="MDQ2587896.1"/>
    <property type="molecule type" value="Genomic_DNA"/>
</dbReference>
<gene>
    <name evidence="14" type="ORF">CKY47_28690</name>
</gene>
<feature type="domain" description="CBM2" evidence="12">
    <location>
        <begin position="362"/>
        <end position="466"/>
    </location>
</feature>
<dbReference type="InterPro" id="IPR012291">
    <property type="entry name" value="CBM2_carb-bd_dom_sf"/>
</dbReference>
<keyword evidence="3" id="KW-0858">Xylan degradation</keyword>
<keyword evidence="8 10" id="KW-0624">Polysaccharide degradation</keyword>
<feature type="active site" description="Nucleophile" evidence="9">
    <location>
        <position position="270"/>
    </location>
</feature>
<keyword evidence="15" id="KW-1185">Reference proteome</keyword>
<evidence type="ECO:0000256" key="4">
    <source>
        <dbReference type="ARBA" id="ARBA00022729"/>
    </source>
</evidence>
<dbReference type="SUPFAM" id="SSF51445">
    <property type="entry name" value="(Trans)glycosidases"/>
    <property type="match status" value="1"/>
</dbReference>
<feature type="chain" id="PRO_5045960115" description="Beta-xylanase" evidence="11">
    <location>
        <begin position="32"/>
        <end position="466"/>
    </location>
</feature>
<evidence type="ECO:0000313" key="14">
    <source>
        <dbReference type="EMBL" id="MDQ2587896.1"/>
    </source>
</evidence>
<dbReference type="PROSITE" id="PS51760">
    <property type="entry name" value="GH10_2"/>
    <property type="match status" value="1"/>
</dbReference>
<accession>A0ABU0X702</accession>
<dbReference type="Gene3D" id="3.20.20.80">
    <property type="entry name" value="Glycosidases"/>
    <property type="match status" value="1"/>
</dbReference>
<protein>
    <recommendedName>
        <fullName evidence="10">Beta-xylanase</fullName>
        <ecNumber evidence="10">3.2.1.8</ecNumber>
    </recommendedName>
</protein>
<evidence type="ECO:0000256" key="7">
    <source>
        <dbReference type="ARBA" id="ARBA00023295"/>
    </source>
</evidence>
<dbReference type="SMART" id="SM00637">
    <property type="entry name" value="CBD_II"/>
    <property type="match status" value="1"/>
</dbReference>
<evidence type="ECO:0000256" key="8">
    <source>
        <dbReference type="ARBA" id="ARBA00023326"/>
    </source>
</evidence>
<evidence type="ECO:0000259" key="12">
    <source>
        <dbReference type="PROSITE" id="PS51173"/>
    </source>
</evidence>
<comment type="catalytic activity">
    <reaction evidence="1 10">
        <text>Endohydrolysis of (1-&gt;4)-beta-D-xylosidic linkages in xylans.</text>
        <dbReference type="EC" id="3.2.1.8"/>
    </reaction>
</comment>
<sequence length="466" mass="49919">MSAPTGRARRVLAATTTVAVMGTLAVGMAVAAPSSADAGPTLGQLAAAKGRYFGSATDNPTLDNAPYTAVLGSEFNQITVGNTQKWMYTEPRRGQFDYTQADKIVAFAQAHDQIVRGHTLVWHNQLPDWVDSVPAGELLGVMRNHITNVAGHYQGEVVHWDVVNEAFEEDGTRRQSVFQQKIGDGYIAEAFKAARAADPNAKLYYNDYNIEGIGAKSDAVYNLVKSFKQQGIPIDGVGLQAHLILGQVPSTLQRNIQRFADLGVDVAITELDIRMRTPRDATKDAQQAQDYRTVTNACLAVTRCVGITVWDFSDGHSWIPSVFPGEGAALIYDENFAEKPSYWAVHEALGGTTTTATTTTTTGGNGSGCTATYRVTGQWNGGYQAEVTVRNTGATATTGWTVEWTFAQGQTVRSLWNGVLTANGQEMTVRNASYNGRIAVNGTTAFGFIGAHTGTNGTPTVTCATA</sequence>
<dbReference type="PANTHER" id="PTHR31490">
    <property type="entry name" value="GLYCOSYL HYDROLASE"/>
    <property type="match status" value="1"/>
</dbReference>
<dbReference type="InterPro" id="IPR017853">
    <property type="entry name" value="GH"/>
</dbReference>
<dbReference type="Proteomes" id="UP001225605">
    <property type="component" value="Unassembled WGS sequence"/>
</dbReference>
<keyword evidence="7 10" id="KW-0326">Glycosidase</keyword>
<evidence type="ECO:0000259" key="13">
    <source>
        <dbReference type="PROSITE" id="PS51760"/>
    </source>
</evidence>
<name>A0ABU0X702_9PSEU</name>
<dbReference type="PROSITE" id="PS51173">
    <property type="entry name" value="CBM2"/>
    <property type="match status" value="1"/>
</dbReference>
<dbReference type="InterPro" id="IPR001000">
    <property type="entry name" value="GH10_dom"/>
</dbReference>
<evidence type="ECO:0000256" key="5">
    <source>
        <dbReference type="ARBA" id="ARBA00022801"/>
    </source>
</evidence>
<dbReference type="InterPro" id="IPR031158">
    <property type="entry name" value="GH10_AS"/>
</dbReference>
<reference evidence="14 15" key="1">
    <citation type="submission" date="2017-06" db="EMBL/GenBank/DDBJ databases">
        <title>Cultured bacterium strain Saccharothrix yanglingensis Hhs.015.</title>
        <authorList>
            <person name="Xia Y."/>
        </authorList>
    </citation>
    <scope>NUCLEOTIDE SEQUENCE [LARGE SCALE GENOMIC DNA]</scope>
    <source>
        <strain evidence="14 15">Hhs.015</strain>
    </source>
</reference>